<reference evidence="1" key="3">
    <citation type="submission" date="2023-05" db="EMBL/GenBank/DDBJ databases">
        <authorList>
            <person name="Smith C.H."/>
        </authorList>
    </citation>
    <scope>NUCLEOTIDE SEQUENCE</scope>
    <source>
        <strain evidence="1">CHS0354</strain>
        <tissue evidence="1">Mantle</tissue>
    </source>
</reference>
<organism evidence="1 2">
    <name type="scientific">Potamilus streckersoni</name>
    <dbReference type="NCBI Taxonomy" id="2493646"/>
    <lineage>
        <taxon>Eukaryota</taxon>
        <taxon>Metazoa</taxon>
        <taxon>Spiralia</taxon>
        <taxon>Lophotrochozoa</taxon>
        <taxon>Mollusca</taxon>
        <taxon>Bivalvia</taxon>
        <taxon>Autobranchia</taxon>
        <taxon>Heteroconchia</taxon>
        <taxon>Palaeoheterodonta</taxon>
        <taxon>Unionida</taxon>
        <taxon>Unionoidea</taxon>
        <taxon>Unionidae</taxon>
        <taxon>Ambleminae</taxon>
        <taxon>Lampsilini</taxon>
        <taxon>Potamilus</taxon>
    </lineage>
</organism>
<name>A0AAE0W0R7_9BIVA</name>
<sequence length="66" mass="7611">MTNPYYSDYQRNLLLNYGEGTCKVELKEKHKDVHIFTSDHQDVYIITSGHQDVYVITPAGKFGMIS</sequence>
<proteinExistence type="predicted"/>
<dbReference type="EMBL" id="JAEAOA010001746">
    <property type="protein sequence ID" value="KAK3596879.1"/>
    <property type="molecule type" value="Genomic_DNA"/>
</dbReference>
<evidence type="ECO:0000313" key="2">
    <source>
        <dbReference type="Proteomes" id="UP001195483"/>
    </source>
</evidence>
<protein>
    <submittedName>
        <fullName evidence="1">Uncharacterized protein</fullName>
    </submittedName>
</protein>
<dbReference type="AlphaFoldDB" id="A0AAE0W0R7"/>
<keyword evidence="2" id="KW-1185">Reference proteome</keyword>
<dbReference type="Proteomes" id="UP001195483">
    <property type="component" value="Unassembled WGS sequence"/>
</dbReference>
<reference evidence="1" key="1">
    <citation type="journal article" date="2021" name="Genome Biol. Evol.">
        <title>A High-Quality Reference Genome for a Parasitic Bivalve with Doubly Uniparental Inheritance (Bivalvia: Unionida).</title>
        <authorList>
            <person name="Smith C.H."/>
        </authorList>
    </citation>
    <scope>NUCLEOTIDE SEQUENCE</scope>
    <source>
        <strain evidence="1">CHS0354</strain>
    </source>
</reference>
<accession>A0AAE0W0R7</accession>
<reference evidence="1" key="2">
    <citation type="journal article" date="2021" name="Genome Biol. Evol.">
        <title>Developing a high-quality reference genome for a parasitic bivalve with doubly uniparental inheritance (Bivalvia: Unionida).</title>
        <authorList>
            <person name="Smith C.H."/>
        </authorList>
    </citation>
    <scope>NUCLEOTIDE SEQUENCE</scope>
    <source>
        <strain evidence="1">CHS0354</strain>
        <tissue evidence="1">Mantle</tissue>
    </source>
</reference>
<gene>
    <name evidence="1" type="ORF">CHS0354_029058</name>
</gene>
<evidence type="ECO:0000313" key="1">
    <source>
        <dbReference type="EMBL" id="KAK3596879.1"/>
    </source>
</evidence>
<comment type="caution">
    <text evidence="1">The sequence shown here is derived from an EMBL/GenBank/DDBJ whole genome shotgun (WGS) entry which is preliminary data.</text>
</comment>